<dbReference type="Pfam" id="PF00069">
    <property type="entry name" value="Pkinase"/>
    <property type="match status" value="1"/>
</dbReference>
<evidence type="ECO:0000313" key="12">
    <source>
        <dbReference type="EMBL" id="PVU98605.1"/>
    </source>
</evidence>
<accession>A0A2T9Z1Y4</accession>
<feature type="region of interest" description="Disordered" evidence="10">
    <location>
        <begin position="882"/>
        <end position="905"/>
    </location>
</feature>
<feature type="binding site" evidence="9">
    <location>
        <position position="272"/>
    </location>
    <ligand>
        <name>ATP</name>
        <dbReference type="ChEBI" id="CHEBI:30616"/>
    </ligand>
</feature>
<name>A0A2T9Z1Y4_9FUNG</name>
<keyword evidence="6 9" id="KW-0067">ATP-binding</keyword>
<evidence type="ECO:0000259" key="11">
    <source>
        <dbReference type="PROSITE" id="PS50011"/>
    </source>
</evidence>
<dbReference type="GO" id="GO:0007095">
    <property type="term" value="P:mitotic G2 DNA damage checkpoint signaling"/>
    <property type="evidence" value="ECO:0007669"/>
    <property type="project" value="TreeGrafter"/>
</dbReference>
<feature type="compositionally biased region" description="Polar residues" evidence="10">
    <location>
        <begin position="147"/>
        <end position="167"/>
    </location>
</feature>
<feature type="region of interest" description="Disordered" evidence="10">
    <location>
        <begin position="19"/>
        <end position="50"/>
    </location>
</feature>
<dbReference type="GO" id="GO:0004674">
    <property type="term" value="F:protein serine/threonine kinase activity"/>
    <property type="evidence" value="ECO:0007669"/>
    <property type="project" value="UniProtKB-KW"/>
</dbReference>
<dbReference type="PROSITE" id="PS00108">
    <property type="entry name" value="PROTEIN_KINASE_ST"/>
    <property type="match status" value="1"/>
</dbReference>
<evidence type="ECO:0000256" key="4">
    <source>
        <dbReference type="ARBA" id="ARBA00022741"/>
    </source>
</evidence>
<dbReference type="EC" id="2.7.11.1" evidence="1"/>
<dbReference type="InterPro" id="IPR000719">
    <property type="entry name" value="Prot_kinase_dom"/>
</dbReference>
<feature type="compositionally biased region" description="Polar residues" evidence="10">
    <location>
        <begin position="41"/>
        <end position="50"/>
    </location>
</feature>
<dbReference type="GO" id="GO:0005524">
    <property type="term" value="F:ATP binding"/>
    <property type="evidence" value="ECO:0007669"/>
    <property type="project" value="UniProtKB-UniRule"/>
</dbReference>
<evidence type="ECO:0000256" key="9">
    <source>
        <dbReference type="PROSITE-ProRule" id="PRU10141"/>
    </source>
</evidence>
<evidence type="ECO:0000256" key="7">
    <source>
        <dbReference type="ARBA" id="ARBA00047899"/>
    </source>
</evidence>
<keyword evidence="3" id="KW-0808">Transferase</keyword>
<dbReference type="SMART" id="SM00220">
    <property type="entry name" value="S_TKc"/>
    <property type="match status" value="1"/>
</dbReference>
<dbReference type="GO" id="GO:0005634">
    <property type="term" value="C:nucleus"/>
    <property type="evidence" value="ECO:0007669"/>
    <property type="project" value="TreeGrafter"/>
</dbReference>
<dbReference type="PANTHER" id="PTHR43895:SF32">
    <property type="entry name" value="SERINE_THREONINE-PROTEIN KINASE CHK1"/>
    <property type="match status" value="1"/>
</dbReference>
<feature type="compositionally biased region" description="Basic and acidic residues" evidence="10">
    <location>
        <begin position="124"/>
        <end position="146"/>
    </location>
</feature>
<keyword evidence="5" id="KW-0418">Kinase</keyword>
<dbReference type="AlphaFoldDB" id="A0A2T9Z1Y4"/>
<evidence type="ECO:0000256" key="10">
    <source>
        <dbReference type="SAM" id="MobiDB-lite"/>
    </source>
</evidence>
<dbReference type="InterPro" id="IPR017441">
    <property type="entry name" value="Protein_kinase_ATP_BS"/>
</dbReference>
<feature type="compositionally biased region" description="Basic and acidic residues" evidence="10">
    <location>
        <begin position="94"/>
        <end position="103"/>
    </location>
</feature>
<comment type="catalytic activity">
    <reaction evidence="8">
        <text>L-seryl-[protein] + ATP = O-phospho-L-seryl-[protein] + ADP + H(+)</text>
        <dbReference type="Rhea" id="RHEA:17989"/>
        <dbReference type="Rhea" id="RHEA-COMP:9863"/>
        <dbReference type="Rhea" id="RHEA-COMP:11604"/>
        <dbReference type="ChEBI" id="CHEBI:15378"/>
        <dbReference type="ChEBI" id="CHEBI:29999"/>
        <dbReference type="ChEBI" id="CHEBI:30616"/>
        <dbReference type="ChEBI" id="CHEBI:83421"/>
        <dbReference type="ChEBI" id="CHEBI:456216"/>
        <dbReference type="EC" id="2.7.11.1"/>
    </reaction>
</comment>
<comment type="caution">
    <text evidence="12">The sequence shown here is derived from an EMBL/GenBank/DDBJ whole genome shotgun (WGS) entry which is preliminary data.</text>
</comment>
<dbReference type="STRING" id="61424.A0A2T9Z1Y4"/>
<dbReference type="Gene3D" id="1.10.510.10">
    <property type="entry name" value="Transferase(Phosphotransferase) domain 1"/>
    <property type="match status" value="1"/>
</dbReference>
<sequence length="1019" mass="114588">MLVLRSRAPADDKISIKEAGISNSPSRKVKDYKSKAEKSFENSTEISSDYTITGSTYTHKDNNSGMSNNHTKITPLKYQANHKPSHHKKRTQKQSHDVFDQPHWRKQSPAWSISKPTLANGYDLGKRIKGNDEAIPRHDSLIRSDSRSNGSSTLYQPSSSSIKNKSGVLSTTLGSYSHTKRYSNGESRTTSKSGIKLVLAQEAKLPHTISPAESYHIPGYINTDNLPFEIGSMVINPSDGTKYKLINVLGEGSYAVVYLARDLTKNTTFALKCLSCHDMIEKQKEMQISEVNFHKAVSGHDGIVKVYNSFTYEEWLFIVMERITGSDLYDYIMQHPTFGMSGNREEHHFFEALRFFEQMLEAVSYVHSHKIYHRDLKPENFIIDANGNLKLTDFGLSTKEVASTNFECGSKPYMSYENRNGGLDQQDSTIFGYSEDYSPRLSDIWALGVLLLNLLFAESPWQDPSVDSCFRFCDFLRDGSRYLCNQFPKLPKEIADFLVARVFCPERKRCSVLELKQWAKSLTSPSGPYGSLNQTSTRTAKGVSAIAIPQSSYANSNGKNRNDRYHPNTNRNSPHQHVYNNRNNAKPKYNVGNDHGIHAHNKNVSRTPEFEKQIGSPVPKHADYIPIKDICICTPQNPDISNHFNLSTSVPAHVFSQYISVTKAAAALQAMPRDCNGAIAKTAAAALRARNDTECGNYPFDTCLSEVSETQPPAINIQAQKIGNNYQQYQLSSSCVPTAKIFHSKMIGPDKLNVGNETGHGFNNSESESSYRSSVKTDETKYSYHSNNSPNYRLFNNSGSYKDNSNPKDTGIYLNQKNFGNAYIPNRENFLYGSKSPLGSEYEQHSYKHENKNRDIGKGLSNPLDKVSKSFCTPGNGIMNKGGNHGVGYSHQNSSQPPTSSYLRHQSWRPSQPALEEALHSSNGFSWADDFDDNTHESTLPVNSHEKTRLYVKGNKSITKMWQDGNKKNTHASYERSYNDKGSYSDETVFPMEISSLRISSPINYNRDNDYQVDVFEME</sequence>
<feature type="region of interest" description="Disordered" evidence="10">
    <location>
        <begin position="551"/>
        <end position="588"/>
    </location>
</feature>
<evidence type="ECO:0000256" key="5">
    <source>
        <dbReference type="ARBA" id="ARBA00022777"/>
    </source>
</evidence>
<dbReference type="Proteomes" id="UP000245699">
    <property type="component" value="Unassembled WGS sequence"/>
</dbReference>
<dbReference type="PANTHER" id="PTHR43895">
    <property type="entry name" value="CALCIUM/CALMODULIN-DEPENDENT PROTEIN KINASE KINASE-RELATED"/>
    <property type="match status" value="1"/>
</dbReference>
<feature type="domain" description="Protein kinase" evidence="11">
    <location>
        <begin position="243"/>
        <end position="522"/>
    </location>
</feature>
<feature type="compositionally biased region" description="Basic and acidic residues" evidence="10">
    <location>
        <begin position="28"/>
        <end position="40"/>
    </location>
</feature>
<feature type="region of interest" description="Disordered" evidence="10">
    <location>
        <begin position="80"/>
        <end position="167"/>
    </location>
</feature>
<dbReference type="EMBL" id="MBFT01000073">
    <property type="protein sequence ID" value="PVU98605.1"/>
    <property type="molecule type" value="Genomic_DNA"/>
</dbReference>
<dbReference type="OrthoDB" id="541276at2759"/>
<evidence type="ECO:0000256" key="2">
    <source>
        <dbReference type="ARBA" id="ARBA00022527"/>
    </source>
</evidence>
<evidence type="ECO:0000256" key="6">
    <source>
        <dbReference type="ARBA" id="ARBA00022840"/>
    </source>
</evidence>
<organism evidence="12 13">
    <name type="scientific">Furculomyces boomerangus</name>
    <dbReference type="NCBI Taxonomy" id="61424"/>
    <lineage>
        <taxon>Eukaryota</taxon>
        <taxon>Fungi</taxon>
        <taxon>Fungi incertae sedis</taxon>
        <taxon>Zoopagomycota</taxon>
        <taxon>Kickxellomycotina</taxon>
        <taxon>Harpellomycetes</taxon>
        <taxon>Harpellales</taxon>
        <taxon>Harpellaceae</taxon>
        <taxon>Furculomyces</taxon>
    </lineage>
</organism>
<evidence type="ECO:0000313" key="13">
    <source>
        <dbReference type="Proteomes" id="UP000245699"/>
    </source>
</evidence>
<dbReference type="InterPro" id="IPR011009">
    <property type="entry name" value="Kinase-like_dom_sf"/>
</dbReference>
<evidence type="ECO:0000256" key="1">
    <source>
        <dbReference type="ARBA" id="ARBA00012513"/>
    </source>
</evidence>
<feature type="compositionally biased region" description="Polar residues" evidence="10">
    <location>
        <begin position="567"/>
        <end position="584"/>
    </location>
</feature>
<keyword evidence="13" id="KW-1185">Reference proteome</keyword>
<dbReference type="PROSITE" id="PS00107">
    <property type="entry name" value="PROTEIN_KINASE_ATP"/>
    <property type="match status" value="1"/>
</dbReference>
<proteinExistence type="predicted"/>
<dbReference type="GO" id="GO:0035861">
    <property type="term" value="C:site of double-strand break"/>
    <property type="evidence" value="ECO:0007669"/>
    <property type="project" value="TreeGrafter"/>
</dbReference>
<dbReference type="GO" id="GO:0005737">
    <property type="term" value="C:cytoplasm"/>
    <property type="evidence" value="ECO:0007669"/>
    <property type="project" value="TreeGrafter"/>
</dbReference>
<feature type="compositionally biased region" description="Basic residues" evidence="10">
    <location>
        <begin position="83"/>
        <end position="93"/>
    </location>
</feature>
<dbReference type="InterPro" id="IPR008271">
    <property type="entry name" value="Ser/Thr_kinase_AS"/>
</dbReference>
<dbReference type="PROSITE" id="PS50011">
    <property type="entry name" value="PROTEIN_KINASE_DOM"/>
    <property type="match status" value="1"/>
</dbReference>
<comment type="catalytic activity">
    <reaction evidence="7">
        <text>L-threonyl-[protein] + ATP = O-phospho-L-threonyl-[protein] + ADP + H(+)</text>
        <dbReference type="Rhea" id="RHEA:46608"/>
        <dbReference type="Rhea" id="RHEA-COMP:11060"/>
        <dbReference type="Rhea" id="RHEA-COMP:11605"/>
        <dbReference type="ChEBI" id="CHEBI:15378"/>
        <dbReference type="ChEBI" id="CHEBI:30013"/>
        <dbReference type="ChEBI" id="CHEBI:30616"/>
        <dbReference type="ChEBI" id="CHEBI:61977"/>
        <dbReference type="ChEBI" id="CHEBI:456216"/>
        <dbReference type="EC" id="2.7.11.1"/>
    </reaction>
</comment>
<feature type="compositionally biased region" description="Polar residues" evidence="10">
    <location>
        <begin position="890"/>
        <end position="905"/>
    </location>
</feature>
<gene>
    <name evidence="12" type="ORF">BB559_001407</name>
</gene>
<protein>
    <recommendedName>
        <fullName evidence="1">non-specific serine/threonine protein kinase</fullName>
        <ecNumber evidence="1">2.7.11.1</ecNumber>
    </recommendedName>
</protein>
<keyword evidence="2" id="KW-0723">Serine/threonine-protein kinase</keyword>
<keyword evidence="4 9" id="KW-0547">Nucleotide-binding</keyword>
<evidence type="ECO:0000256" key="3">
    <source>
        <dbReference type="ARBA" id="ARBA00022679"/>
    </source>
</evidence>
<reference evidence="12 13" key="1">
    <citation type="journal article" date="2018" name="MBio">
        <title>Comparative Genomics Reveals the Core Gene Toolbox for the Fungus-Insect Symbiosis.</title>
        <authorList>
            <person name="Wang Y."/>
            <person name="Stata M."/>
            <person name="Wang W."/>
            <person name="Stajich J.E."/>
            <person name="White M.M."/>
            <person name="Moncalvo J.M."/>
        </authorList>
    </citation>
    <scope>NUCLEOTIDE SEQUENCE [LARGE SCALE GENOMIC DNA]</scope>
    <source>
        <strain evidence="12 13">AUS-77-4</strain>
    </source>
</reference>
<evidence type="ECO:0000256" key="8">
    <source>
        <dbReference type="ARBA" id="ARBA00048679"/>
    </source>
</evidence>
<dbReference type="SUPFAM" id="SSF56112">
    <property type="entry name" value="Protein kinase-like (PK-like)"/>
    <property type="match status" value="1"/>
</dbReference>